<dbReference type="Proteomes" id="UP000694701">
    <property type="component" value="Unplaced"/>
</dbReference>
<dbReference type="GO" id="GO:0006508">
    <property type="term" value="P:proteolysis"/>
    <property type="evidence" value="ECO:0007669"/>
    <property type="project" value="UniProtKB-KW"/>
</dbReference>
<dbReference type="FunFam" id="1.10.418.20:FF:000004">
    <property type="entry name" value="sentrin-specific protease 7 isoform X1"/>
    <property type="match status" value="1"/>
</dbReference>
<name>A0A8C2I8Y5_CYPCA</name>
<dbReference type="PANTHER" id="PTHR46896">
    <property type="entry name" value="SENTRIN-SPECIFIC PROTEASE"/>
    <property type="match status" value="1"/>
</dbReference>
<dbReference type="PROSITE" id="PS50600">
    <property type="entry name" value="ULP_PROTEASE"/>
    <property type="match status" value="1"/>
</dbReference>
<accession>A0A8C2I8Y5</accession>
<dbReference type="PANTHER" id="PTHR46896:SF2">
    <property type="entry name" value="SENTRIN-SPECIFIC PROTEASE 7"/>
    <property type="match status" value="1"/>
</dbReference>
<dbReference type="SUPFAM" id="SSF54001">
    <property type="entry name" value="Cysteine proteinases"/>
    <property type="match status" value="1"/>
</dbReference>
<keyword evidence="2" id="KW-0597">Phosphoprotein</keyword>
<organism evidence="8 9">
    <name type="scientific">Cyprinus carpio</name>
    <name type="common">Common carp</name>
    <dbReference type="NCBI Taxonomy" id="7962"/>
    <lineage>
        <taxon>Eukaryota</taxon>
        <taxon>Metazoa</taxon>
        <taxon>Chordata</taxon>
        <taxon>Craniata</taxon>
        <taxon>Vertebrata</taxon>
        <taxon>Euteleostomi</taxon>
        <taxon>Actinopterygii</taxon>
        <taxon>Neopterygii</taxon>
        <taxon>Teleostei</taxon>
        <taxon>Ostariophysi</taxon>
        <taxon>Cypriniformes</taxon>
        <taxon>Cyprinidae</taxon>
        <taxon>Cyprininae</taxon>
        <taxon>Cyprinus</taxon>
    </lineage>
</organism>
<dbReference type="Pfam" id="PF02902">
    <property type="entry name" value="Peptidase_C48"/>
    <property type="match status" value="2"/>
</dbReference>
<evidence type="ECO:0000256" key="6">
    <source>
        <dbReference type="SAM" id="MobiDB-lite"/>
    </source>
</evidence>
<feature type="region of interest" description="Disordered" evidence="6">
    <location>
        <begin position="1"/>
        <end position="22"/>
    </location>
</feature>
<dbReference type="InterPro" id="IPR003653">
    <property type="entry name" value="Peptidase_C48_C"/>
</dbReference>
<dbReference type="Gene3D" id="3.30.310.130">
    <property type="entry name" value="Ubiquitin-related"/>
    <property type="match status" value="1"/>
</dbReference>
<evidence type="ECO:0000256" key="2">
    <source>
        <dbReference type="ARBA" id="ARBA00022553"/>
    </source>
</evidence>
<dbReference type="FunFam" id="1.10.418.20:FF:000001">
    <property type="entry name" value="sentrin-specific protease 6 isoform X1"/>
    <property type="match status" value="1"/>
</dbReference>
<evidence type="ECO:0000259" key="7">
    <source>
        <dbReference type="PROSITE" id="PS50600"/>
    </source>
</evidence>
<sequence>MPETDPQTSTAAHAAGSAVKSQDSEIQSKPYYTLCHRRAQGSYSVTLAPTLGAEWTPYRHCGSARRLIQFPPPPTKGAITVTTEDLECLDSGEFLNDVIIDFYLKYLLVQRAPQASVDRSHVFSSFFYKQLTRRDNANEDSTSTPAQVRRHQRVRTWTRHVDIFDKDFLFVPVNQEAHWYLVVICFPGLEEPQYVKRDGSGFVQGRSEGEIHGENRSSSDEDKGKMFFFRYLQVEWVTKRGGYRDFSVDNMIGSNCRVPLQDNSSDCGLYLLQYAESFLQDPVLHFDLPLRLDHWFSRQKVRGKREEIQDLILHLYRFQQGSLGNEALEDRTDYGINVIQ</sequence>
<dbReference type="InterPro" id="IPR051947">
    <property type="entry name" value="Sentrin-specific_protease"/>
</dbReference>
<dbReference type="Gene3D" id="1.10.418.20">
    <property type="match status" value="1"/>
</dbReference>
<evidence type="ECO:0000313" key="9">
    <source>
        <dbReference type="Proteomes" id="UP000694701"/>
    </source>
</evidence>
<reference evidence="8" key="1">
    <citation type="submission" date="2025-08" db="UniProtKB">
        <authorList>
            <consortium name="Ensembl"/>
        </authorList>
    </citation>
    <scope>IDENTIFICATION</scope>
</reference>
<evidence type="ECO:0000256" key="1">
    <source>
        <dbReference type="ARBA" id="ARBA00005234"/>
    </source>
</evidence>
<proteinExistence type="inferred from homology"/>
<keyword evidence="3" id="KW-0645">Protease</keyword>
<protein>
    <recommendedName>
        <fullName evidence="7">Ubiquitin-like protease family profile domain-containing protein</fullName>
    </recommendedName>
</protein>
<keyword evidence="5" id="KW-0378">Hydrolase</keyword>
<comment type="similarity">
    <text evidence="1">Belongs to the peptidase C48 family.</text>
</comment>
<dbReference type="Ensembl" id="ENSCCRT00020083770.1">
    <property type="protein sequence ID" value="ENSCCRP00020076406.1"/>
    <property type="gene ID" value="ENSCCRG00020035551.1"/>
</dbReference>
<evidence type="ECO:0000313" key="8">
    <source>
        <dbReference type="Ensembl" id="ENSCCRP00020076406.1"/>
    </source>
</evidence>
<dbReference type="AlphaFoldDB" id="A0A8C2I8Y5"/>
<feature type="compositionally biased region" description="Polar residues" evidence="6">
    <location>
        <begin position="1"/>
        <end position="11"/>
    </location>
</feature>
<dbReference type="GO" id="GO:0005737">
    <property type="term" value="C:cytoplasm"/>
    <property type="evidence" value="ECO:0007669"/>
    <property type="project" value="TreeGrafter"/>
</dbReference>
<keyword evidence="4" id="KW-0833">Ubl conjugation pathway</keyword>
<evidence type="ECO:0000256" key="4">
    <source>
        <dbReference type="ARBA" id="ARBA00022786"/>
    </source>
</evidence>
<evidence type="ECO:0000256" key="5">
    <source>
        <dbReference type="ARBA" id="ARBA00022801"/>
    </source>
</evidence>
<feature type="domain" description="Ubiquitin-like protease family profile" evidence="7">
    <location>
        <begin position="79"/>
        <end position="278"/>
    </location>
</feature>
<dbReference type="GO" id="GO:0016926">
    <property type="term" value="P:protein desumoylation"/>
    <property type="evidence" value="ECO:0007669"/>
    <property type="project" value="TreeGrafter"/>
</dbReference>
<dbReference type="GO" id="GO:0005634">
    <property type="term" value="C:nucleus"/>
    <property type="evidence" value="ECO:0007669"/>
    <property type="project" value="TreeGrafter"/>
</dbReference>
<dbReference type="GO" id="GO:0070139">
    <property type="term" value="F:SUMO-specific endopeptidase activity"/>
    <property type="evidence" value="ECO:0007669"/>
    <property type="project" value="TreeGrafter"/>
</dbReference>
<evidence type="ECO:0000256" key="3">
    <source>
        <dbReference type="ARBA" id="ARBA00022670"/>
    </source>
</evidence>
<dbReference type="InterPro" id="IPR038765">
    <property type="entry name" value="Papain-like_cys_pep_sf"/>
</dbReference>